<keyword evidence="5" id="KW-0456">Lyase</keyword>
<dbReference type="EMBL" id="CP021108">
    <property type="protein sequence ID" value="ARP80281.1"/>
    <property type="molecule type" value="Genomic_DNA"/>
</dbReference>
<sequence>MTERHIMMEARGLSKLFTLHNQGGITLPVLRDVSFDAARGECLVLAGPSGTGKSTLLRCLYGNYLATSGSIRLRDGEDWVDLTRAPEQRILQLRRDVIGYVSQFLRAVPRVSTLDVVAEPLRHRGVDAGEARERAAGLLQRLRLPRRLWDLPPATFSGGEQQRVNIARGFIGGHPLLLLDEPTASLDAGNREVVVALIRDAVAQGRCVIGIFHDDAVRDAVATRVLALEPAVAALQE</sequence>
<dbReference type="OrthoDB" id="4814201at2"/>
<dbReference type="InterPro" id="IPR015854">
    <property type="entry name" value="ABC_transpr_LolD-like"/>
</dbReference>
<evidence type="ECO:0000256" key="3">
    <source>
        <dbReference type="ARBA" id="ARBA00022840"/>
    </source>
</evidence>
<evidence type="ECO:0000259" key="4">
    <source>
        <dbReference type="PROSITE" id="PS50893"/>
    </source>
</evidence>
<dbReference type="GO" id="GO:0016887">
    <property type="term" value="F:ATP hydrolysis activity"/>
    <property type="evidence" value="ECO:0007669"/>
    <property type="project" value="InterPro"/>
</dbReference>
<accession>A0A1W6YGW6</accession>
<dbReference type="RefSeq" id="WP_086063511.1">
    <property type="nucleotide sequence ID" value="NZ_CP021108.1"/>
</dbReference>
<dbReference type="NCBIfam" id="TIGR02324">
    <property type="entry name" value="CP_lyasePhnL"/>
    <property type="match status" value="1"/>
</dbReference>
<keyword evidence="6" id="KW-1185">Reference proteome</keyword>
<dbReference type="GO" id="GO:0016829">
    <property type="term" value="F:lyase activity"/>
    <property type="evidence" value="ECO:0007669"/>
    <property type="project" value="UniProtKB-KW"/>
</dbReference>
<dbReference type="PANTHER" id="PTHR24220">
    <property type="entry name" value="IMPORT ATP-BINDING PROTEIN"/>
    <property type="match status" value="1"/>
</dbReference>
<name>A0A1W6YGW6_9BORD</name>
<dbReference type="SMART" id="SM00382">
    <property type="entry name" value="AAA"/>
    <property type="match status" value="1"/>
</dbReference>
<evidence type="ECO:0000256" key="2">
    <source>
        <dbReference type="ARBA" id="ARBA00022741"/>
    </source>
</evidence>
<dbReference type="STRING" id="1416806.CAL12_05165"/>
<dbReference type="InterPro" id="IPR027417">
    <property type="entry name" value="P-loop_NTPase"/>
</dbReference>
<dbReference type="Pfam" id="PF00005">
    <property type="entry name" value="ABC_tran"/>
    <property type="match status" value="1"/>
</dbReference>
<protein>
    <submittedName>
        <fullName evidence="5">Phosphonate C-P lyase system protein PhnL</fullName>
    </submittedName>
</protein>
<dbReference type="InterPro" id="IPR003593">
    <property type="entry name" value="AAA+_ATPase"/>
</dbReference>
<dbReference type="InterPro" id="IPR003439">
    <property type="entry name" value="ABC_transporter-like_ATP-bd"/>
</dbReference>
<evidence type="ECO:0000313" key="5">
    <source>
        <dbReference type="EMBL" id="ARP80281.1"/>
    </source>
</evidence>
<dbReference type="GO" id="GO:0022857">
    <property type="term" value="F:transmembrane transporter activity"/>
    <property type="evidence" value="ECO:0007669"/>
    <property type="project" value="TreeGrafter"/>
</dbReference>
<keyword evidence="2" id="KW-0547">Nucleotide-binding</keyword>
<dbReference type="Gene3D" id="3.40.50.300">
    <property type="entry name" value="P-loop containing nucleotide triphosphate hydrolases"/>
    <property type="match status" value="1"/>
</dbReference>
<keyword evidence="3" id="KW-0067">ATP-binding</keyword>
<dbReference type="PROSITE" id="PS00211">
    <property type="entry name" value="ABC_TRANSPORTER_1"/>
    <property type="match status" value="1"/>
</dbReference>
<evidence type="ECO:0000256" key="1">
    <source>
        <dbReference type="ARBA" id="ARBA00022475"/>
    </source>
</evidence>
<dbReference type="InterPro" id="IPR012701">
    <property type="entry name" value="CP_lyase_PhnL"/>
</dbReference>
<evidence type="ECO:0000313" key="6">
    <source>
        <dbReference type="Proteomes" id="UP000194151"/>
    </source>
</evidence>
<keyword evidence="1" id="KW-1003">Cell membrane</keyword>
<reference evidence="5 6" key="1">
    <citation type="submission" date="2017-05" db="EMBL/GenBank/DDBJ databases">
        <title>Complete and WGS of Bordetella genogroups.</title>
        <authorList>
            <person name="Spilker T."/>
            <person name="LiPuma J."/>
        </authorList>
    </citation>
    <scope>NUCLEOTIDE SEQUENCE [LARGE SCALE GENOMIC DNA]</scope>
    <source>
        <strain evidence="5 6">AU19157</strain>
    </source>
</reference>
<keyword evidence="1" id="KW-0472">Membrane</keyword>
<gene>
    <name evidence="5" type="ORF">CAL12_05165</name>
</gene>
<dbReference type="AlphaFoldDB" id="A0A1W6YGW6"/>
<dbReference type="KEGG" id="bgv:CAL12_05165"/>
<dbReference type="Proteomes" id="UP000194151">
    <property type="component" value="Chromosome"/>
</dbReference>
<proteinExistence type="predicted"/>
<feature type="domain" description="ABC transporter" evidence="4">
    <location>
        <begin position="8"/>
        <end position="235"/>
    </location>
</feature>
<dbReference type="GO" id="GO:0005886">
    <property type="term" value="C:plasma membrane"/>
    <property type="evidence" value="ECO:0007669"/>
    <property type="project" value="TreeGrafter"/>
</dbReference>
<dbReference type="GO" id="GO:0005524">
    <property type="term" value="F:ATP binding"/>
    <property type="evidence" value="ECO:0007669"/>
    <property type="project" value="UniProtKB-KW"/>
</dbReference>
<dbReference type="InterPro" id="IPR017871">
    <property type="entry name" value="ABC_transporter-like_CS"/>
</dbReference>
<dbReference type="SUPFAM" id="SSF52540">
    <property type="entry name" value="P-loop containing nucleoside triphosphate hydrolases"/>
    <property type="match status" value="1"/>
</dbReference>
<dbReference type="PROSITE" id="PS50893">
    <property type="entry name" value="ABC_TRANSPORTER_2"/>
    <property type="match status" value="1"/>
</dbReference>
<organism evidence="5 6">
    <name type="scientific">Bordetella genomosp. 8</name>
    <dbReference type="NCBI Taxonomy" id="1416806"/>
    <lineage>
        <taxon>Bacteria</taxon>
        <taxon>Pseudomonadati</taxon>
        <taxon>Pseudomonadota</taxon>
        <taxon>Betaproteobacteria</taxon>
        <taxon>Burkholderiales</taxon>
        <taxon>Alcaligenaceae</taxon>
        <taxon>Bordetella</taxon>
    </lineage>
</organism>